<dbReference type="InterPro" id="IPR018316">
    <property type="entry name" value="Tubulin/FtsZ_2-layer-sand-dom"/>
</dbReference>
<dbReference type="GO" id="GO:0005816">
    <property type="term" value="C:spindle pole body"/>
    <property type="evidence" value="ECO:0007669"/>
    <property type="project" value="UniProtKB-SubCell"/>
</dbReference>
<feature type="domain" description="Tubulin/FtsZ 2-layer sandwich" evidence="18">
    <location>
        <begin position="709"/>
        <end position="853"/>
    </location>
</feature>
<dbReference type="InterPro" id="IPR017975">
    <property type="entry name" value="Tubulin_CS"/>
</dbReference>
<keyword evidence="13" id="KW-0119">Carbohydrate metabolism</keyword>
<dbReference type="Pfam" id="PF00128">
    <property type="entry name" value="Alpha-amylase"/>
    <property type="match status" value="1"/>
</dbReference>
<reference evidence="19 20" key="1">
    <citation type="journal article" date="2020" name="ISME J.">
        <title>Uncovering the hidden diversity of litter-decomposition mechanisms in mushroom-forming fungi.</title>
        <authorList>
            <person name="Floudas D."/>
            <person name="Bentzer J."/>
            <person name="Ahren D."/>
            <person name="Johansson T."/>
            <person name="Persson P."/>
            <person name="Tunlid A."/>
        </authorList>
    </citation>
    <scope>NUCLEOTIDE SEQUENCE [LARGE SCALE GENOMIC DNA]</scope>
    <source>
        <strain evidence="19 20">CBS 146.42</strain>
    </source>
</reference>
<keyword evidence="20" id="KW-1185">Reference proteome</keyword>
<evidence type="ECO:0000256" key="12">
    <source>
        <dbReference type="ARBA" id="ARBA00023212"/>
    </source>
</evidence>
<dbReference type="PROSITE" id="PS00227">
    <property type="entry name" value="TUBULIN"/>
    <property type="match status" value="1"/>
</dbReference>
<dbReference type="InterPro" id="IPR013780">
    <property type="entry name" value="Glyco_hydro_b"/>
</dbReference>
<dbReference type="SUPFAM" id="SSF51445">
    <property type="entry name" value="(Trans)glycosidases"/>
    <property type="match status" value="1"/>
</dbReference>
<evidence type="ECO:0000256" key="1">
    <source>
        <dbReference type="ARBA" id="ARBA00001913"/>
    </source>
</evidence>
<keyword evidence="14" id="KW-0326">Glycosidase</keyword>
<dbReference type="InterPro" id="IPR006047">
    <property type="entry name" value="GH13_cat_dom"/>
</dbReference>
<protein>
    <recommendedName>
        <fullName evidence="4">Tubulin gamma chain</fullName>
    </recommendedName>
    <alternativeName>
        <fullName evidence="15">Gamma-tubulin</fullName>
    </alternativeName>
</protein>
<dbReference type="InterPro" id="IPR008280">
    <property type="entry name" value="Tub_FtsZ_C"/>
</dbReference>
<dbReference type="InterPro" id="IPR002454">
    <property type="entry name" value="Gamma_tubulin"/>
</dbReference>
<dbReference type="SMART" id="SM00865">
    <property type="entry name" value="Tubulin_C"/>
    <property type="match status" value="1"/>
</dbReference>
<keyword evidence="10" id="KW-0106">Calcium</keyword>
<organism evidence="19 20">
    <name type="scientific">Leucocoprinus leucothites</name>
    <dbReference type="NCBI Taxonomy" id="201217"/>
    <lineage>
        <taxon>Eukaryota</taxon>
        <taxon>Fungi</taxon>
        <taxon>Dikarya</taxon>
        <taxon>Basidiomycota</taxon>
        <taxon>Agaricomycotina</taxon>
        <taxon>Agaricomycetes</taxon>
        <taxon>Agaricomycetidae</taxon>
        <taxon>Agaricales</taxon>
        <taxon>Agaricineae</taxon>
        <taxon>Agaricaceae</taxon>
        <taxon>Leucocoprinus</taxon>
    </lineage>
</organism>
<evidence type="ECO:0000256" key="13">
    <source>
        <dbReference type="ARBA" id="ARBA00023277"/>
    </source>
</evidence>
<evidence type="ECO:0000256" key="3">
    <source>
        <dbReference type="ARBA" id="ARBA00009636"/>
    </source>
</evidence>
<dbReference type="GO" id="GO:0016052">
    <property type="term" value="P:carbohydrate catabolic process"/>
    <property type="evidence" value="ECO:0007669"/>
    <property type="project" value="InterPro"/>
</dbReference>
<keyword evidence="6" id="KW-0493">Microtubule</keyword>
<evidence type="ECO:0000256" key="7">
    <source>
        <dbReference type="ARBA" id="ARBA00022723"/>
    </source>
</evidence>
<dbReference type="InterPro" id="IPR000217">
    <property type="entry name" value="Tubulin"/>
</dbReference>
<dbReference type="InterPro" id="IPR023123">
    <property type="entry name" value="Tubulin_C"/>
</dbReference>
<feature type="domain" description="Tubulin/FtsZ GTPase" evidence="17">
    <location>
        <begin position="509"/>
        <end position="707"/>
    </location>
</feature>
<evidence type="ECO:0000313" key="19">
    <source>
        <dbReference type="EMBL" id="KAF5358497.1"/>
    </source>
</evidence>
<dbReference type="PANTHER" id="PTHR11588">
    <property type="entry name" value="TUBULIN"/>
    <property type="match status" value="1"/>
</dbReference>
<sequence>MLLLITDRFALPDGADRNACDPGQQTFCGGNWNTIRENLDYIQNAGFTAIWISPINQNYEGPRTPYGDPYHGYWMQDISKLNDRFGTADDLKALIKELHRRDMYIMVDVVVNNVMATSTNPDYSKYFFKDASMYHSYCPVQWGNTTSEQACWLGDKNVSLPDVDTTNPAVIVKYGTWIQDLVQEYDIDGLRLDGPQALDSVLNFPMYSALMEAFAIPGPKNITALQTVLADSKAKFKDTGLLGNFLENQDVPRWHNKSVDPQSLYNAMVLNWFTDGIPIVYYGQEQSFSGATDPYNREPLWISGYQETDAYKFIKRLNQVRNFLVKTDWLQQDSRVLATSSLGIVVMRGQVITVATNIGSPPQNGSHIAVPSPYESSTEMIKIMFTQALLASVLTCQQWVVGSKGFLDVEYTKGGVPVILIPADSLKDSGLCGKSLTQNGEDAGRQAGAAVHPFVPMRLLLFATEIVTVQLGQCGNQMGSVFWQRLCAEHGISKEGILEEWATEGGDRKDVFFYQADDEHYIPRAILVDLEPRVINNILTSPYANLYNPENIFLSTDGGGAGNNWAQGYSSGEKIYEEVMEMVDREAEGSDSLEGFMLMHSIAGGTGSGLGSFLLERLNDKFPKKLIQTYSVFPNAQEGDVVVQPYNSLLTLKRLVNHADSVVVLDNGALARISADRLHIQTPSFDQTNQLVSTVMAASTQTLRYPGYMNNDLVGIIASLIPTPRCHFLMTSYTPFTSDQIDKAKTIRRTTVLDVMRRLLQPKNRMVSTTPSKTACYISILNIIQGDVDPTDVHQSLLRIRERQLANFIPWGPASIQVALTRRSPYVTTNHRVSGLMLANHTSIASLFKRMLDQFDRLRRRNAFLEQYKRQRMFENGLEEFDDARATCEELLKEYKACESADYISYGTCDNKSNKEWEMKPEGGEEEEV</sequence>
<gene>
    <name evidence="19" type="ORF">D9756_001733</name>
</gene>
<dbReference type="InterPro" id="IPR017853">
    <property type="entry name" value="GH"/>
</dbReference>
<evidence type="ECO:0000256" key="6">
    <source>
        <dbReference type="ARBA" id="ARBA00022701"/>
    </source>
</evidence>
<evidence type="ECO:0000256" key="4">
    <source>
        <dbReference type="ARBA" id="ARBA00018848"/>
    </source>
</evidence>
<keyword evidence="5" id="KW-0963">Cytoplasm</keyword>
<evidence type="ECO:0000256" key="14">
    <source>
        <dbReference type="ARBA" id="ARBA00023295"/>
    </source>
</evidence>
<dbReference type="GO" id="GO:0005509">
    <property type="term" value="F:calcium ion binding"/>
    <property type="evidence" value="ECO:0007669"/>
    <property type="project" value="InterPro"/>
</dbReference>
<dbReference type="GO" id="GO:0000278">
    <property type="term" value="P:mitotic cell cycle"/>
    <property type="evidence" value="ECO:0007669"/>
    <property type="project" value="UniProtKB-ARBA"/>
</dbReference>
<evidence type="ECO:0000259" key="18">
    <source>
        <dbReference type="SMART" id="SM00865"/>
    </source>
</evidence>
<feature type="domain" description="Glycosyl hydrolase family 13 catalytic" evidence="16">
    <location>
        <begin position="3"/>
        <end position="321"/>
    </location>
</feature>
<comment type="similarity">
    <text evidence="3">Belongs to the tubulin family.</text>
</comment>
<dbReference type="GO" id="GO:0005525">
    <property type="term" value="F:GTP binding"/>
    <property type="evidence" value="ECO:0007669"/>
    <property type="project" value="UniProtKB-KW"/>
</dbReference>
<comment type="subcellular location">
    <subcellularLocation>
        <location evidence="2">Cytoplasm</location>
        <location evidence="2">Cytoskeleton</location>
        <location evidence="2">Microtubule organizing center</location>
        <location evidence="2">Spindle pole body</location>
    </subcellularLocation>
</comment>
<dbReference type="Proteomes" id="UP000559027">
    <property type="component" value="Unassembled WGS sequence"/>
</dbReference>
<evidence type="ECO:0000256" key="8">
    <source>
        <dbReference type="ARBA" id="ARBA00022741"/>
    </source>
</evidence>
<dbReference type="GO" id="GO:0031122">
    <property type="term" value="P:cytoplasmic microtubule organization"/>
    <property type="evidence" value="ECO:0007669"/>
    <property type="project" value="InterPro"/>
</dbReference>
<keyword evidence="9" id="KW-0378">Hydrolase</keyword>
<dbReference type="PRINTS" id="PR01161">
    <property type="entry name" value="TUBULIN"/>
</dbReference>
<evidence type="ECO:0000256" key="2">
    <source>
        <dbReference type="ARBA" id="ARBA00004317"/>
    </source>
</evidence>
<dbReference type="Gene3D" id="3.20.20.80">
    <property type="entry name" value="Glycosidases"/>
    <property type="match status" value="2"/>
</dbReference>
<dbReference type="SMART" id="SM00864">
    <property type="entry name" value="Tubulin"/>
    <property type="match status" value="1"/>
</dbReference>
<dbReference type="InterPro" id="IPR003008">
    <property type="entry name" value="Tubulin_FtsZ_GTPase"/>
</dbReference>
<dbReference type="PRINTS" id="PR01164">
    <property type="entry name" value="GAMMATUBULIN"/>
</dbReference>
<comment type="cofactor">
    <cofactor evidence="1">
        <name>Ca(2+)</name>
        <dbReference type="ChEBI" id="CHEBI:29108"/>
    </cofactor>
</comment>
<dbReference type="GO" id="GO:0005874">
    <property type="term" value="C:microtubule"/>
    <property type="evidence" value="ECO:0007669"/>
    <property type="project" value="UniProtKB-KW"/>
</dbReference>
<dbReference type="InterPro" id="IPR037103">
    <property type="entry name" value="Tubulin/FtsZ-like_C"/>
</dbReference>
<dbReference type="GO" id="GO:0004556">
    <property type="term" value="F:alpha-amylase activity"/>
    <property type="evidence" value="ECO:0007669"/>
    <property type="project" value="InterPro"/>
</dbReference>
<comment type="caution">
    <text evidence="19">The sequence shown here is derived from an EMBL/GenBank/DDBJ whole genome shotgun (WGS) entry which is preliminary data.</text>
</comment>
<evidence type="ECO:0000259" key="17">
    <source>
        <dbReference type="SMART" id="SM00864"/>
    </source>
</evidence>
<accession>A0A8H5G4Z6</accession>
<name>A0A8H5G4Z6_9AGAR</name>
<dbReference type="Gene3D" id="3.30.1330.20">
    <property type="entry name" value="Tubulin/FtsZ, C-terminal domain"/>
    <property type="match status" value="1"/>
</dbReference>
<proteinExistence type="inferred from homology"/>
<dbReference type="Pfam" id="PF09260">
    <property type="entry name" value="A_amylase_dom_C"/>
    <property type="match status" value="1"/>
</dbReference>
<dbReference type="Gene3D" id="2.60.40.1180">
    <property type="entry name" value="Golgi alpha-mannosidase II"/>
    <property type="match status" value="1"/>
</dbReference>
<evidence type="ECO:0000256" key="10">
    <source>
        <dbReference type="ARBA" id="ARBA00022837"/>
    </source>
</evidence>
<evidence type="ECO:0000256" key="5">
    <source>
        <dbReference type="ARBA" id="ARBA00022490"/>
    </source>
</evidence>
<evidence type="ECO:0000256" key="11">
    <source>
        <dbReference type="ARBA" id="ARBA00023134"/>
    </source>
</evidence>
<dbReference type="EMBL" id="JAACJO010000005">
    <property type="protein sequence ID" value="KAF5358497.1"/>
    <property type="molecule type" value="Genomic_DNA"/>
</dbReference>
<dbReference type="SUPFAM" id="SSF51011">
    <property type="entry name" value="Glycosyl hydrolase domain"/>
    <property type="match status" value="1"/>
</dbReference>
<keyword evidence="7" id="KW-0479">Metal-binding</keyword>
<keyword evidence="12" id="KW-0206">Cytoskeleton</keyword>
<dbReference type="Gene3D" id="1.10.287.600">
    <property type="entry name" value="Helix hairpin bin"/>
    <property type="match status" value="1"/>
</dbReference>
<keyword evidence="8" id="KW-0547">Nucleotide-binding</keyword>
<dbReference type="Pfam" id="PF03953">
    <property type="entry name" value="Tubulin_C"/>
    <property type="match status" value="1"/>
</dbReference>
<dbReference type="SUPFAM" id="SSF52490">
    <property type="entry name" value="Tubulin nucleotide-binding domain-like"/>
    <property type="match status" value="1"/>
</dbReference>
<dbReference type="OrthoDB" id="10249382at2759"/>
<dbReference type="FunFam" id="3.30.1330.20:FF:000003">
    <property type="entry name" value="Tubulin gamma chain"/>
    <property type="match status" value="1"/>
</dbReference>
<dbReference type="GO" id="GO:0000930">
    <property type="term" value="C:gamma-tubulin complex"/>
    <property type="evidence" value="ECO:0007669"/>
    <property type="project" value="InterPro"/>
</dbReference>
<dbReference type="SUPFAM" id="SSF55307">
    <property type="entry name" value="Tubulin C-terminal domain-like"/>
    <property type="match status" value="1"/>
</dbReference>
<dbReference type="InterPro" id="IPR015340">
    <property type="entry name" value="A_amylase_C_dom"/>
</dbReference>
<evidence type="ECO:0000259" key="16">
    <source>
        <dbReference type="SMART" id="SM00642"/>
    </source>
</evidence>
<keyword evidence="11" id="KW-0342">GTP-binding</keyword>
<dbReference type="FunFam" id="3.40.50.1440:FF:000012">
    <property type="entry name" value="Tubulin gamma chain"/>
    <property type="match status" value="1"/>
</dbReference>
<dbReference type="Pfam" id="PF00091">
    <property type="entry name" value="Tubulin"/>
    <property type="match status" value="1"/>
</dbReference>
<dbReference type="SMART" id="SM00642">
    <property type="entry name" value="Aamy"/>
    <property type="match status" value="1"/>
</dbReference>
<dbReference type="InterPro" id="IPR036525">
    <property type="entry name" value="Tubulin/FtsZ_GTPase_sf"/>
</dbReference>
<dbReference type="FunFam" id="1.10.287.600:FF:000004">
    <property type="entry name" value="Tubulin gamma chain"/>
    <property type="match status" value="1"/>
</dbReference>
<evidence type="ECO:0000256" key="15">
    <source>
        <dbReference type="ARBA" id="ARBA00033229"/>
    </source>
</evidence>
<dbReference type="AlphaFoldDB" id="A0A8H5G4Z6"/>
<evidence type="ECO:0000313" key="20">
    <source>
        <dbReference type="Proteomes" id="UP000559027"/>
    </source>
</evidence>
<dbReference type="GO" id="GO:0007020">
    <property type="term" value="P:microtubule nucleation"/>
    <property type="evidence" value="ECO:0007669"/>
    <property type="project" value="InterPro"/>
</dbReference>
<dbReference type="Gene3D" id="3.40.50.1440">
    <property type="entry name" value="Tubulin/FtsZ, GTPase domain"/>
    <property type="match status" value="1"/>
</dbReference>
<evidence type="ECO:0000256" key="9">
    <source>
        <dbReference type="ARBA" id="ARBA00022801"/>
    </source>
</evidence>
<dbReference type="CDD" id="cd02188">
    <property type="entry name" value="gamma_tubulin"/>
    <property type="match status" value="1"/>
</dbReference>